<comment type="caution">
    <text evidence="1">The sequence shown here is derived from an EMBL/GenBank/DDBJ whole genome shotgun (WGS) entry which is preliminary data.</text>
</comment>
<evidence type="ECO:0000313" key="2">
    <source>
        <dbReference type="Proteomes" id="UP000537326"/>
    </source>
</evidence>
<sequence>MTFAATHAWLVVRRHVDLGRTRSAMCRPR</sequence>
<dbReference type="EMBL" id="JACBZI010000001">
    <property type="protein sequence ID" value="NYI09941.1"/>
    <property type="molecule type" value="Genomic_DNA"/>
</dbReference>
<protein>
    <submittedName>
        <fullName evidence="1">Uncharacterized protein</fullName>
    </submittedName>
</protein>
<dbReference type="Proteomes" id="UP000537326">
    <property type="component" value="Unassembled WGS sequence"/>
</dbReference>
<keyword evidence="2" id="KW-1185">Reference proteome</keyword>
<evidence type="ECO:0000313" key="1">
    <source>
        <dbReference type="EMBL" id="NYI09941.1"/>
    </source>
</evidence>
<proteinExistence type="predicted"/>
<name>A0A7Z0C4C8_9ACTN</name>
<organism evidence="1 2">
    <name type="scientific">Nocardioides marinus</name>
    <dbReference type="NCBI Taxonomy" id="374514"/>
    <lineage>
        <taxon>Bacteria</taxon>
        <taxon>Bacillati</taxon>
        <taxon>Actinomycetota</taxon>
        <taxon>Actinomycetes</taxon>
        <taxon>Propionibacteriales</taxon>
        <taxon>Nocardioidaceae</taxon>
        <taxon>Nocardioides</taxon>
    </lineage>
</organism>
<accession>A0A7Z0C4C8</accession>
<dbReference type="AlphaFoldDB" id="A0A7Z0C4C8"/>
<reference evidence="1 2" key="1">
    <citation type="submission" date="2020-07" db="EMBL/GenBank/DDBJ databases">
        <title>Sequencing the genomes of 1000 actinobacteria strains.</title>
        <authorList>
            <person name="Klenk H.-P."/>
        </authorList>
    </citation>
    <scope>NUCLEOTIDE SEQUENCE [LARGE SCALE GENOMIC DNA]</scope>
    <source>
        <strain evidence="1 2">DSM 18248</strain>
    </source>
</reference>
<gene>
    <name evidence="1" type="ORF">BKA05_001456</name>
</gene>